<gene>
    <name evidence="2" type="ORF">JOF47_002304</name>
</gene>
<reference evidence="2 3" key="1">
    <citation type="submission" date="2021-03" db="EMBL/GenBank/DDBJ databases">
        <title>Sequencing the genomes of 1000 actinobacteria strains.</title>
        <authorList>
            <person name="Klenk H.-P."/>
        </authorList>
    </citation>
    <scope>NUCLEOTIDE SEQUENCE [LARGE SCALE GENOMIC DNA]</scope>
    <source>
        <strain evidence="2 3">DSM 15797</strain>
    </source>
</reference>
<keyword evidence="3" id="KW-1185">Reference proteome</keyword>
<dbReference type="Proteomes" id="UP001296993">
    <property type="component" value="Unassembled WGS sequence"/>
</dbReference>
<feature type="transmembrane region" description="Helical" evidence="1">
    <location>
        <begin position="221"/>
        <end position="240"/>
    </location>
</feature>
<accession>A0ABS4XEH5</accession>
<name>A0ABS4XEH5_9MICC</name>
<evidence type="ECO:0000256" key="1">
    <source>
        <dbReference type="SAM" id="Phobius"/>
    </source>
</evidence>
<evidence type="ECO:0000313" key="2">
    <source>
        <dbReference type="EMBL" id="MBP2386793.1"/>
    </source>
</evidence>
<dbReference type="RefSeq" id="WP_209998075.1">
    <property type="nucleotide sequence ID" value="NZ_BAAAJY010000010.1"/>
</dbReference>
<protein>
    <submittedName>
        <fullName evidence="2">Uncharacterized protein</fullName>
    </submittedName>
</protein>
<comment type="caution">
    <text evidence="2">The sequence shown here is derived from an EMBL/GenBank/DDBJ whole genome shotgun (WGS) entry which is preliminary data.</text>
</comment>
<dbReference type="EMBL" id="JAGIOF010000001">
    <property type="protein sequence ID" value="MBP2386793.1"/>
    <property type="molecule type" value="Genomic_DNA"/>
</dbReference>
<feature type="transmembrane region" description="Helical" evidence="1">
    <location>
        <begin position="273"/>
        <end position="294"/>
    </location>
</feature>
<proteinExistence type="predicted"/>
<sequence length="303" mass="31509">MPATVSKTIAIVLAVLAVLAAGLGLGARTANQIINTPEPLQRIMGPLAENEQLRAILPSELGAALTTQITNKVPIPRALQGVLETAITKSSAALLSDPGFAAAWDTTIENTRRTYAVELETAAETGMEEVTLKFDLAPLITAAYGTLHASLEGSVLGRLLPQTIEVPPVMVDTNWPTADTLSASEANRWLAFAAAWGWLLAAAAVLLAGALLLAPRGFRGRVLVVTGGAALLLAAVLIIFGSRLSGLPVEGSELTQLVVDQLATGARAELQNISNALIVGGVVALLAALGTWIWRRENPIALG</sequence>
<organism evidence="2 3">
    <name type="scientific">Paeniglutamicibacter kerguelensis</name>
    <dbReference type="NCBI Taxonomy" id="254788"/>
    <lineage>
        <taxon>Bacteria</taxon>
        <taxon>Bacillati</taxon>
        <taxon>Actinomycetota</taxon>
        <taxon>Actinomycetes</taxon>
        <taxon>Micrococcales</taxon>
        <taxon>Micrococcaceae</taxon>
        <taxon>Paeniglutamicibacter</taxon>
    </lineage>
</organism>
<evidence type="ECO:0000313" key="3">
    <source>
        <dbReference type="Proteomes" id="UP001296993"/>
    </source>
</evidence>
<keyword evidence="1" id="KW-1133">Transmembrane helix</keyword>
<keyword evidence="1" id="KW-0472">Membrane</keyword>
<feature type="transmembrane region" description="Helical" evidence="1">
    <location>
        <begin position="189"/>
        <end position="214"/>
    </location>
</feature>
<keyword evidence="1" id="KW-0812">Transmembrane</keyword>